<dbReference type="RefSeq" id="WP_125118847.1">
    <property type="nucleotide sequence ID" value="NZ_AP019309.1"/>
</dbReference>
<evidence type="ECO:0000313" key="2">
    <source>
        <dbReference type="Proteomes" id="UP000268059"/>
    </source>
</evidence>
<reference evidence="1 2" key="1">
    <citation type="submission" date="2018-11" db="EMBL/GenBank/DDBJ databases">
        <title>Novel Erysipelotrichaceae bacterium isolated from small intestine of a swine.</title>
        <authorList>
            <person name="Kim J.S."/>
            <person name="Choe H."/>
            <person name="Lee Y.R."/>
            <person name="Kim K.M."/>
            <person name="Park D.S."/>
        </authorList>
    </citation>
    <scope>NUCLEOTIDE SEQUENCE [LARGE SCALE GENOMIC DNA]</scope>
    <source>
        <strain evidence="1 2">SG0102</strain>
    </source>
</reference>
<gene>
    <name evidence="1" type="ORF">SG0102_08630</name>
</gene>
<proteinExistence type="predicted"/>
<dbReference type="KEGG" id="ebm:SG0102_08630"/>
<dbReference type="AlphaFoldDB" id="A0A3G9JS46"/>
<dbReference type="InParanoid" id="A0A3G9JS46"/>
<keyword evidence="2" id="KW-1185">Reference proteome</keyword>
<protein>
    <submittedName>
        <fullName evidence="1">Uncharacterized protein</fullName>
    </submittedName>
</protein>
<accession>A0A3G9JS46</accession>
<name>A0A3G9JS46_9FIRM</name>
<organism evidence="1 2">
    <name type="scientific">Intestinibaculum porci</name>
    <dbReference type="NCBI Taxonomy" id="2487118"/>
    <lineage>
        <taxon>Bacteria</taxon>
        <taxon>Bacillati</taxon>
        <taxon>Bacillota</taxon>
        <taxon>Erysipelotrichia</taxon>
        <taxon>Erysipelotrichales</taxon>
        <taxon>Erysipelotrichaceae</taxon>
        <taxon>Intestinibaculum</taxon>
    </lineage>
</organism>
<sequence>MSTLRQEAYQAYLLYDLAVHGWQLSDILEKITIEHGTIKGAHLPSYDEFIADIYTHQPSLMRQLLQWPSKVDAYMRDVTQDAQEDLGIVAIDFAAECFKEVPLEDFSWCLEHDAMTQLLRDATPELEDDIAQFMFIIERDYAFDKSDALIAADRIKRAYHPS</sequence>
<evidence type="ECO:0000313" key="1">
    <source>
        <dbReference type="EMBL" id="BBH25929.1"/>
    </source>
</evidence>
<dbReference type="Proteomes" id="UP000268059">
    <property type="component" value="Chromosome"/>
</dbReference>
<dbReference type="EMBL" id="AP019309">
    <property type="protein sequence ID" value="BBH25929.1"/>
    <property type="molecule type" value="Genomic_DNA"/>
</dbReference>